<reference evidence="2" key="1">
    <citation type="submission" date="2020-08" db="EMBL/GenBank/DDBJ databases">
        <title>Multicomponent nature underlies the extraordinary mechanical properties of spider dragline silk.</title>
        <authorList>
            <person name="Kono N."/>
            <person name="Nakamura H."/>
            <person name="Mori M."/>
            <person name="Yoshida Y."/>
            <person name="Ohtoshi R."/>
            <person name="Malay A.D."/>
            <person name="Moran D.A.P."/>
            <person name="Tomita M."/>
            <person name="Numata K."/>
            <person name="Arakawa K."/>
        </authorList>
    </citation>
    <scope>NUCLEOTIDE SEQUENCE</scope>
</reference>
<comment type="caution">
    <text evidence="2">The sequence shown here is derived from an EMBL/GenBank/DDBJ whole genome shotgun (WGS) entry which is preliminary data.</text>
</comment>
<dbReference type="Gene3D" id="3.40.50.150">
    <property type="entry name" value="Vaccinia Virus protein VP39"/>
    <property type="match status" value="1"/>
</dbReference>
<dbReference type="EMBL" id="BMAW01112868">
    <property type="protein sequence ID" value="GFT54826.1"/>
    <property type="molecule type" value="Genomic_DNA"/>
</dbReference>
<dbReference type="AlphaFoldDB" id="A0A8X6P9P0"/>
<name>A0A8X6P9P0_NEPPI</name>
<evidence type="ECO:0000313" key="3">
    <source>
        <dbReference type="Proteomes" id="UP000887013"/>
    </source>
</evidence>
<keyword evidence="3" id="KW-1185">Reference proteome</keyword>
<protein>
    <recommendedName>
        <fullName evidence="1">Methyltransferase domain-containing protein</fullName>
    </recommendedName>
</protein>
<evidence type="ECO:0000313" key="2">
    <source>
        <dbReference type="EMBL" id="GFT54826.1"/>
    </source>
</evidence>
<gene>
    <name evidence="2" type="ORF">NPIL_440471</name>
</gene>
<dbReference type="Pfam" id="PF13847">
    <property type="entry name" value="Methyltransf_31"/>
    <property type="match status" value="1"/>
</dbReference>
<dbReference type="Proteomes" id="UP000887013">
    <property type="component" value="Unassembled WGS sequence"/>
</dbReference>
<dbReference type="SUPFAM" id="SSF53335">
    <property type="entry name" value="S-adenosyl-L-methionine-dependent methyltransferases"/>
    <property type="match status" value="1"/>
</dbReference>
<organism evidence="2 3">
    <name type="scientific">Nephila pilipes</name>
    <name type="common">Giant wood spider</name>
    <name type="synonym">Nephila maculata</name>
    <dbReference type="NCBI Taxonomy" id="299642"/>
    <lineage>
        <taxon>Eukaryota</taxon>
        <taxon>Metazoa</taxon>
        <taxon>Ecdysozoa</taxon>
        <taxon>Arthropoda</taxon>
        <taxon>Chelicerata</taxon>
        <taxon>Arachnida</taxon>
        <taxon>Araneae</taxon>
        <taxon>Araneomorphae</taxon>
        <taxon>Entelegynae</taxon>
        <taxon>Araneoidea</taxon>
        <taxon>Nephilidae</taxon>
        <taxon>Nephila</taxon>
    </lineage>
</organism>
<dbReference type="OrthoDB" id="6429157at2759"/>
<dbReference type="InterPro" id="IPR025714">
    <property type="entry name" value="Methyltranfer_dom"/>
</dbReference>
<evidence type="ECO:0000259" key="1">
    <source>
        <dbReference type="Pfam" id="PF13847"/>
    </source>
</evidence>
<dbReference type="CDD" id="cd02440">
    <property type="entry name" value="AdoMet_MTases"/>
    <property type="match status" value="1"/>
</dbReference>
<proteinExistence type="predicted"/>
<accession>A0A8X6P9P0</accession>
<dbReference type="InterPro" id="IPR029063">
    <property type="entry name" value="SAM-dependent_MTases_sf"/>
</dbReference>
<sequence length="280" mass="32375">MAQSWSSETPRSETPTLNDENDTEFLKKCAAEFRWNDLSKDYVMDIGCGAEMGFSKALLKEYPKVSALVAVDKEPTVFLKAGPFDQRLHLCVGDIEERNSLKQYEGKISKVISKGTFHQIKDKELAFQNVYRLLKPGGEAAFLFCLECSFYRLLTSMLKVPKLKAMFQGIYIENLYPKEHGKQYYIDMLTKIGFQNVRASEELKRIPFSSDEQCRNYLFEIYKDEFRVQSEMVEEFKDEAFQICLSTSGRYLRKPYYRASNLNLCGVKPLESSDSKTEQT</sequence>
<feature type="domain" description="Methyltransferase" evidence="1">
    <location>
        <begin position="40"/>
        <end position="141"/>
    </location>
</feature>